<evidence type="ECO:0000256" key="4">
    <source>
        <dbReference type="ARBA" id="ARBA00022490"/>
    </source>
</evidence>
<evidence type="ECO:0000313" key="13">
    <source>
        <dbReference type="Proteomes" id="UP001168338"/>
    </source>
</evidence>
<evidence type="ECO:0000256" key="7">
    <source>
        <dbReference type="ARBA" id="ARBA00022691"/>
    </source>
</evidence>
<dbReference type="InterPro" id="IPR006638">
    <property type="entry name" value="Elp3/MiaA/NifB-like_rSAM"/>
</dbReference>
<organism evidence="12 13">
    <name type="scientific">Methanoculleus frigidifontis</name>
    <dbReference type="NCBI Taxonomy" id="2584085"/>
    <lineage>
        <taxon>Archaea</taxon>
        <taxon>Methanobacteriati</taxon>
        <taxon>Methanobacteriota</taxon>
        <taxon>Stenosarchaea group</taxon>
        <taxon>Methanomicrobia</taxon>
        <taxon>Methanomicrobiales</taxon>
        <taxon>Methanomicrobiaceae</taxon>
        <taxon>Methanoculleus</taxon>
    </lineage>
</organism>
<dbReference type="InterPro" id="IPR013785">
    <property type="entry name" value="Aldolase_TIM"/>
</dbReference>
<dbReference type="InterPro" id="IPR058240">
    <property type="entry name" value="rSAM_sf"/>
</dbReference>
<evidence type="ECO:0000313" key="12">
    <source>
        <dbReference type="EMBL" id="MDN7023854.1"/>
    </source>
</evidence>
<evidence type="ECO:0000256" key="2">
    <source>
        <dbReference type="ARBA" id="ARBA00004496"/>
    </source>
</evidence>
<dbReference type="CDD" id="cd01335">
    <property type="entry name" value="Radical_SAM"/>
    <property type="match status" value="1"/>
</dbReference>
<comment type="caution">
    <text evidence="12">The sequence shown here is derived from an EMBL/GenBank/DDBJ whole genome shotgun (WGS) entry which is preliminary data.</text>
</comment>
<evidence type="ECO:0000256" key="9">
    <source>
        <dbReference type="ARBA" id="ARBA00023004"/>
    </source>
</evidence>
<keyword evidence="7" id="KW-0949">S-adenosyl-L-methionine</keyword>
<dbReference type="PROSITE" id="PS51918">
    <property type="entry name" value="RADICAL_SAM"/>
    <property type="match status" value="1"/>
</dbReference>
<keyword evidence="6" id="KW-0808">Transferase</keyword>
<comment type="cofactor">
    <cofactor evidence="1">
        <name>[4Fe-4S] cluster</name>
        <dbReference type="ChEBI" id="CHEBI:49883"/>
    </cofactor>
</comment>
<dbReference type="Gene3D" id="3.20.20.70">
    <property type="entry name" value="Aldolase class I"/>
    <property type="match status" value="1"/>
</dbReference>
<dbReference type="Pfam" id="PF04055">
    <property type="entry name" value="Radical_SAM"/>
    <property type="match status" value="1"/>
</dbReference>
<keyword evidence="13" id="KW-1185">Reference proteome</keyword>
<dbReference type="SFLD" id="SFLDF00275">
    <property type="entry name" value="adenosine_C2_methyltransferase"/>
    <property type="match status" value="1"/>
</dbReference>
<dbReference type="Proteomes" id="UP001168338">
    <property type="component" value="Unassembled WGS sequence"/>
</dbReference>
<dbReference type="RefSeq" id="WP_367652349.1">
    <property type="nucleotide sequence ID" value="NZ_VCYH01000002.1"/>
</dbReference>
<evidence type="ECO:0000256" key="10">
    <source>
        <dbReference type="ARBA" id="ARBA00023014"/>
    </source>
</evidence>
<reference evidence="12" key="1">
    <citation type="submission" date="2019-05" db="EMBL/GenBank/DDBJ databases">
        <title>Methanoculleus sp. FWC-SCC1, a methanogenic archaeon isolated from deep marine cold seep.</title>
        <authorList>
            <person name="Chen Y.-W."/>
            <person name="Chen S.-C."/>
            <person name="Teng N.-H."/>
            <person name="Lai M.-C."/>
        </authorList>
    </citation>
    <scope>NUCLEOTIDE SEQUENCE</scope>
    <source>
        <strain evidence="12">FWC-SCC1</strain>
    </source>
</reference>
<keyword evidence="4" id="KW-0963">Cytoplasm</keyword>
<dbReference type="SFLD" id="SFLDS00029">
    <property type="entry name" value="Radical_SAM"/>
    <property type="match status" value="1"/>
</dbReference>
<dbReference type="InterPro" id="IPR007197">
    <property type="entry name" value="rSAM"/>
</dbReference>
<evidence type="ECO:0000256" key="6">
    <source>
        <dbReference type="ARBA" id="ARBA00022679"/>
    </source>
</evidence>
<dbReference type="PANTHER" id="PTHR30544:SF5">
    <property type="entry name" value="RADICAL SAM CORE DOMAIN-CONTAINING PROTEIN"/>
    <property type="match status" value="1"/>
</dbReference>
<evidence type="ECO:0000256" key="3">
    <source>
        <dbReference type="ARBA" id="ARBA00022485"/>
    </source>
</evidence>
<protein>
    <submittedName>
        <fullName evidence="12">Radical SAM protein</fullName>
    </submittedName>
</protein>
<keyword evidence="3" id="KW-0004">4Fe-4S</keyword>
<dbReference type="EMBL" id="VCYH01000002">
    <property type="protein sequence ID" value="MDN7023854.1"/>
    <property type="molecule type" value="Genomic_DNA"/>
</dbReference>
<keyword evidence="10" id="KW-0411">Iron-sulfur</keyword>
<dbReference type="SUPFAM" id="SSF102114">
    <property type="entry name" value="Radical SAM enzymes"/>
    <property type="match status" value="1"/>
</dbReference>
<keyword evidence="8" id="KW-0479">Metal-binding</keyword>
<dbReference type="InterPro" id="IPR040072">
    <property type="entry name" value="Methyltransferase_A"/>
</dbReference>
<evidence type="ECO:0000256" key="8">
    <source>
        <dbReference type="ARBA" id="ARBA00022723"/>
    </source>
</evidence>
<comment type="subcellular location">
    <subcellularLocation>
        <location evidence="2">Cytoplasm</location>
    </subcellularLocation>
</comment>
<dbReference type="InterPro" id="IPR004383">
    <property type="entry name" value="rRNA_lsu_MTrfase_RlmN/Cfr"/>
</dbReference>
<gene>
    <name evidence="12" type="ORF">FGU65_02930</name>
</gene>
<proteinExistence type="predicted"/>
<keyword evidence="5" id="KW-0489">Methyltransferase</keyword>
<feature type="domain" description="Radical SAM core" evidence="11">
    <location>
        <begin position="36"/>
        <end position="266"/>
    </location>
</feature>
<dbReference type="SFLD" id="SFLDG01062">
    <property type="entry name" value="methyltransferase_(Class_A)"/>
    <property type="match status" value="1"/>
</dbReference>
<name>A0ABT8M7I6_9EURY</name>
<sequence length="278" mass="31946">MNRLKLKKQLNSSDQCVKFIWETSDSHQIESLVVIWDDFMSHFCSSTHVGCNLNCKMCATSNYPYVRPLQWSEIADQYIQMFDLLTPTTLDNQWHFDSIGEPLNNYEELVKAMNFVRDTIDEDLYCSISTVGVAPKIRQLADNKLHIKLQVSLHAADNETRNALIPINRIYPLEELMSSLDYFSEVTGTWVRLNYTMIKGVNDERTDLENLINLLRDRDIILTLASYNPIPNINLSKSPIEKRDLFKEELENNGIITVVFDSLGLNIEAGCGQLLSPY</sequence>
<accession>A0ABT8M7I6</accession>
<evidence type="ECO:0000259" key="11">
    <source>
        <dbReference type="PROSITE" id="PS51918"/>
    </source>
</evidence>
<dbReference type="SMART" id="SM00729">
    <property type="entry name" value="Elp3"/>
    <property type="match status" value="1"/>
</dbReference>
<evidence type="ECO:0000256" key="1">
    <source>
        <dbReference type="ARBA" id="ARBA00001966"/>
    </source>
</evidence>
<keyword evidence="9" id="KW-0408">Iron</keyword>
<dbReference type="PANTHER" id="PTHR30544">
    <property type="entry name" value="23S RRNA METHYLTRANSFERASE"/>
    <property type="match status" value="1"/>
</dbReference>
<evidence type="ECO:0000256" key="5">
    <source>
        <dbReference type="ARBA" id="ARBA00022603"/>
    </source>
</evidence>